<dbReference type="AlphaFoldDB" id="A0A1R3GW79"/>
<comment type="caution">
    <text evidence="1">The sequence shown here is derived from an EMBL/GenBank/DDBJ whole genome shotgun (WGS) entry which is preliminary data.</text>
</comment>
<name>A0A1R3GW79_9ROSI</name>
<organism evidence="1 2">
    <name type="scientific">Corchorus olitorius</name>
    <dbReference type="NCBI Taxonomy" id="93759"/>
    <lineage>
        <taxon>Eukaryota</taxon>
        <taxon>Viridiplantae</taxon>
        <taxon>Streptophyta</taxon>
        <taxon>Embryophyta</taxon>
        <taxon>Tracheophyta</taxon>
        <taxon>Spermatophyta</taxon>
        <taxon>Magnoliopsida</taxon>
        <taxon>eudicotyledons</taxon>
        <taxon>Gunneridae</taxon>
        <taxon>Pentapetalae</taxon>
        <taxon>rosids</taxon>
        <taxon>malvids</taxon>
        <taxon>Malvales</taxon>
        <taxon>Malvaceae</taxon>
        <taxon>Grewioideae</taxon>
        <taxon>Apeibeae</taxon>
        <taxon>Corchorus</taxon>
    </lineage>
</organism>
<sequence length="67" mass="6739">MTTPTEESAPAVVNTMAPAVDTHVDSGGGMSTAVDESTTTYIDILADSLTAVTKTGTANDTVACSDM</sequence>
<proteinExistence type="predicted"/>
<reference evidence="2" key="1">
    <citation type="submission" date="2013-09" db="EMBL/GenBank/DDBJ databases">
        <title>Corchorus olitorius genome sequencing.</title>
        <authorList>
            <person name="Alam M."/>
            <person name="Haque M.S."/>
            <person name="Islam M.S."/>
            <person name="Emdad E.M."/>
            <person name="Islam M.M."/>
            <person name="Ahmed B."/>
            <person name="Halim A."/>
            <person name="Hossen Q.M.M."/>
            <person name="Hossain M.Z."/>
            <person name="Ahmed R."/>
            <person name="Khan M.M."/>
            <person name="Islam R."/>
            <person name="Rashid M.M."/>
            <person name="Khan S.A."/>
            <person name="Rahman M.S."/>
            <person name="Alam M."/>
            <person name="Yahiya A.S."/>
            <person name="Khan M.S."/>
            <person name="Azam M.S."/>
            <person name="Haque T."/>
            <person name="Lashkar M.Z.H."/>
            <person name="Akhand A.I."/>
            <person name="Morshed G."/>
            <person name="Roy S."/>
            <person name="Uddin K.S."/>
            <person name="Rabeya T."/>
            <person name="Hossain A.S."/>
            <person name="Chowdhury A."/>
            <person name="Snigdha A.R."/>
            <person name="Mortoza M.S."/>
            <person name="Matin S.A."/>
            <person name="Hoque S.M.E."/>
            <person name="Islam M.K."/>
            <person name="Roy D.K."/>
            <person name="Haider R."/>
            <person name="Moosa M.M."/>
            <person name="Elias S.M."/>
            <person name="Hasan A.M."/>
            <person name="Jahan S."/>
            <person name="Shafiuddin M."/>
            <person name="Mahmood N."/>
            <person name="Shommy N.S."/>
        </authorList>
    </citation>
    <scope>NUCLEOTIDE SEQUENCE [LARGE SCALE GENOMIC DNA]</scope>
    <source>
        <strain evidence="2">cv. O-4</strain>
    </source>
</reference>
<gene>
    <name evidence="1" type="ORF">COLO4_33131</name>
</gene>
<dbReference type="Proteomes" id="UP000187203">
    <property type="component" value="Unassembled WGS sequence"/>
</dbReference>
<dbReference type="EMBL" id="AWUE01021415">
    <property type="protein sequence ID" value="OMO62306.1"/>
    <property type="molecule type" value="Genomic_DNA"/>
</dbReference>
<keyword evidence="2" id="KW-1185">Reference proteome</keyword>
<accession>A0A1R3GW79</accession>
<evidence type="ECO:0000313" key="1">
    <source>
        <dbReference type="EMBL" id="OMO62306.1"/>
    </source>
</evidence>
<protein>
    <submittedName>
        <fullName evidence="1">Uncharacterized protein</fullName>
    </submittedName>
</protein>
<evidence type="ECO:0000313" key="2">
    <source>
        <dbReference type="Proteomes" id="UP000187203"/>
    </source>
</evidence>